<dbReference type="RefSeq" id="WP_204401511.1">
    <property type="nucleotide sequence ID" value="NZ_JAFBEE010000007.1"/>
</dbReference>
<evidence type="ECO:0000313" key="3">
    <source>
        <dbReference type="Proteomes" id="UP001314796"/>
    </source>
</evidence>
<gene>
    <name evidence="2" type="ORF">JOC73_001398</name>
</gene>
<name>A0ABS2NPK2_9FIRM</name>
<dbReference type="InterPro" id="IPR029068">
    <property type="entry name" value="Glyas_Bleomycin-R_OHBP_Dase"/>
</dbReference>
<dbReference type="EMBL" id="JAFBEE010000007">
    <property type="protein sequence ID" value="MBM7614879.1"/>
    <property type="molecule type" value="Genomic_DNA"/>
</dbReference>
<keyword evidence="3" id="KW-1185">Reference proteome</keyword>
<dbReference type="SUPFAM" id="SSF54593">
    <property type="entry name" value="Glyoxalase/Bleomycin resistance protein/Dihydroxybiphenyl dioxygenase"/>
    <property type="match status" value="1"/>
</dbReference>
<accession>A0ABS2NPK2</accession>
<keyword evidence="2" id="KW-0456">Lyase</keyword>
<evidence type="ECO:0000313" key="2">
    <source>
        <dbReference type="EMBL" id="MBM7614879.1"/>
    </source>
</evidence>
<dbReference type="InterPro" id="IPR004360">
    <property type="entry name" value="Glyas_Fos-R_dOase_dom"/>
</dbReference>
<dbReference type="EC" id="4.4.1.5" evidence="2"/>
<reference evidence="2 3" key="1">
    <citation type="submission" date="2021-01" db="EMBL/GenBank/DDBJ databases">
        <title>Genomic Encyclopedia of Type Strains, Phase IV (KMG-IV): sequencing the most valuable type-strain genomes for metagenomic binning, comparative biology and taxonomic classification.</title>
        <authorList>
            <person name="Goeker M."/>
        </authorList>
    </citation>
    <scope>NUCLEOTIDE SEQUENCE [LARGE SCALE GENOMIC DNA]</scope>
    <source>
        <strain evidence="2 3">DSM 25890</strain>
    </source>
</reference>
<dbReference type="Gene3D" id="3.10.180.10">
    <property type="entry name" value="2,3-Dihydroxybiphenyl 1,2-Dioxygenase, domain 1"/>
    <property type="match status" value="1"/>
</dbReference>
<sequence length="130" mass="14986">MSKITGIGGVFLNISGDTKKLLNWYHEVLGLDITEYGINFLSPNKCTLITFDNKESSETVLNFTVNNLEEFLQSLKNKNVKIIQDIKAYEYGKFAQIEDILGNIVELWEPNDDNYKNMVKKEIDDFNKKL</sequence>
<dbReference type="Pfam" id="PF00903">
    <property type="entry name" value="Glyoxalase"/>
    <property type="match status" value="1"/>
</dbReference>
<dbReference type="Proteomes" id="UP001314796">
    <property type="component" value="Unassembled WGS sequence"/>
</dbReference>
<organism evidence="2 3">
    <name type="scientific">Alkaliphilus hydrothermalis</name>
    <dbReference type="NCBI Taxonomy" id="1482730"/>
    <lineage>
        <taxon>Bacteria</taxon>
        <taxon>Bacillati</taxon>
        <taxon>Bacillota</taxon>
        <taxon>Clostridia</taxon>
        <taxon>Peptostreptococcales</taxon>
        <taxon>Natronincolaceae</taxon>
        <taxon>Alkaliphilus</taxon>
    </lineage>
</organism>
<comment type="caution">
    <text evidence="2">The sequence shown here is derived from an EMBL/GenBank/DDBJ whole genome shotgun (WGS) entry which is preliminary data.</text>
</comment>
<evidence type="ECO:0000259" key="1">
    <source>
        <dbReference type="Pfam" id="PF00903"/>
    </source>
</evidence>
<dbReference type="GO" id="GO:0004462">
    <property type="term" value="F:lactoylglutathione lyase activity"/>
    <property type="evidence" value="ECO:0007669"/>
    <property type="project" value="UniProtKB-EC"/>
</dbReference>
<proteinExistence type="predicted"/>
<feature type="domain" description="Glyoxalase/fosfomycin resistance/dioxygenase" evidence="1">
    <location>
        <begin position="15"/>
        <end position="107"/>
    </location>
</feature>
<protein>
    <submittedName>
        <fullName evidence="2">Lactoylglutathione lyase</fullName>
        <ecNumber evidence="2">4.4.1.5</ecNumber>
    </submittedName>
</protein>